<evidence type="ECO:0000256" key="1">
    <source>
        <dbReference type="ARBA" id="ARBA00006484"/>
    </source>
</evidence>
<dbReference type="GO" id="GO:0016616">
    <property type="term" value="F:oxidoreductase activity, acting on the CH-OH group of donors, NAD or NADP as acceptor"/>
    <property type="evidence" value="ECO:0007669"/>
    <property type="project" value="TreeGrafter"/>
</dbReference>
<keyword evidence="6" id="KW-1185">Reference proteome</keyword>
<dbReference type="EMBL" id="ML994674">
    <property type="protein sequence ID" value="KAF2178643.1"/>
    <property type="molecule type" value="Genomic_DNA"/>
</dbReference>
<evidence type="ECO:0000256" key="2">
    <source>
        <dbReference type="ARBA" id="ARBA00023002"/>
    </source>
</evidence>
<evidence type="ECO:0000313" key="6">
    <source>
        <dbReference type="Proteomes" id="UP000800200"/>
    </source>
</evidence>
<name>A0A6A6DI87_9PEZI</name>
<gene>
    <name evidence="5" type="ORF">K469DRAFT_675655</name>
</gene>
<dbReference type="InterPro" id="IPR036291">
    <property type="entry name" value="NAD(P)-bd_dom_sf"/>
</dbReference>
<keyword evidence="2" id="KW-0560">Oxidoreductase</keyword>
<dbReference type="PANTHER" id="PTHR42760">
    <property type="entry name" value="SHORT-CHAIN DEHYDROGENASES/REDUCTASES FAMILY MEMBER"/>
    <property type="match status" value="1"/>
</dbReference>
<dbReference type="SUPFAM" id="SSF51735">
    <property type="entry name" value="NAD(P)-binding Rossmann-fold domains"/>
    <property type="match status" value="1"/>
</dbReference>
<evidence type="ECO:0000256" key="3">
    <source>
        <dbReference type="RuleBase" id="RU000363"/>
    </source>
</evidence>
<dbReference type="PRINTS" id="PR00080">
    <property type="entry name" value="SDRFAMILY"/>
</dbReference>
<evidence type="ECO:0000259" key="4">
    <source>
        <dbReference type="SMART" id="SM00822"/>
    </source>
</evidence>
<dbReference type="PRINTS" id="PR00081">
    <property type="entry name" value="GDHRDH"/>
</dbReference>
<dbReference type="SMART" id="SM00822">
    <property type="entry name" value="PKS_KR"/>
    <property type="match status" value="1"/>
</dbReference>
<protein>
    <submittedName>
        <fullName evidence="5">Putative oxidoreductase ucpA</fullName>
    </submittedName>
</protein>
<sequence length="295" mass="31717">MAVPPAHTGYAFPGLANLHRDIYPNIDASKNQSLSQPGKVVLITGAGRGIGRSIALQYAAASVACIILCARTGSELDALESSIEEISTAVRVIKMQLDVTSEEAVKSCLEKVKAKEGRLDVLINNAGVSDDWVPIPQTKPTEWWKTLEVNLKGPYLFLQAFLPLMTETAKTSGTTADVVNITSIGANVVHPGASAYQISKLAVVRLTEFVQAEYGGEGINAIAVHPGGVLTELANGILALIDTPELCGGFVVWLTKGGRTWLGGRYVSATWDVDKLEQMRYEIVQEDKLKPRMVV</sequence>
<accession>A0A6A6DI87</accession>
<dbReference type="CDD" id="cd05233">
    <property type="entry name" value="SDR_c"/>
    <property type="match status" value="1"/>
</dbReference>
<reference evidence="5" key="1">
    <citation type="journal article" date="2020" name="Stud. Mycol.">
        <title>101 Dothideomycetes genomes: a test case for predicting lifestyles and emergence of pathogens.</title>
        <authorList>
            <person name="Haridas S."/>
            <person name="Albert R."/>
            <person name="Binder M."/>
            <person name="Bloem J."/>
            <person name="Labutti K."/>
            <person name="Salamov A."/>
            <person name="Andreopoulos B."/>
            <person name="Baker S."/>
            <person name="Barry K."/>
            <person name="Bills G."/>
            <person name="Bluhm B."/>
            <person name="Cannon C."/>
            <person name="Castanera R."/>
            <person name="Culley D."/>
            <person name="Daum C."/>
            <person name="Ezra D."/>
            <person name="Gonzalez J."/>
            <person name="Henrissat B."/>
            <person name="Kuo A."/>
            <person name="Liang C."/>
            <person name="Lipzen A."/>
            <person name="Lutzoni F."/>
            <person name="Magnuson J."/>
            <person name="Mondo S."/>
            <person name="Nolan M."/>
            <person name="Ohm R."/>
            <person name="Pangilinan J."/>
            <person name="Park H.-J."/>
            <person name="Ramirez L."/>
            <person name="Alfaro M."/>
            <person name="Sun H."/>
            <person name="Tritt A."/>
            <person name="Yoshinaga Y."/>
            <person name="Zwiers L.-H."/>
            <person name="Turgeon B."/>
            <person name="Goodwin S."/>
            <person name="Spatafora J."/>
            <person name="Crous P."/>
            <person name="Grigoriev I."/>
        </authorList>
    </citation>
    <scope>NUCLEOTIDE SEQUENCE</scope>
    <source>
        <strain evidence="5">CBS 207.26</strain>
    </source>
</reference>
<dbReference type="AlphaFoldDB" id="A0A6A6DI87"/>
<dbReference type="Pfam" id="PF00106">
    <property type="entry name" value="adh_short"/>
    <property type="match status" value="1"/>
</dbReference>
<dbReference type="Gene3D" id="3.40.50.720">
    <property type="entry name" value="NAD(P)-binding Rossmann-like Domain"/>
    <property type="match status" value="1"/>
</dbReference>
<comment type="similarity">
    <text evidence="1 3">Belongs to the short-chain dehydrogenases/reductases (SDR) family.</text>
</comment>
<feature type="domain" description="Ketoreductase" evidence="4">
    <location>
        <begin position="39"/>
        <end position="233"/>
    </location>
</feature>
<evidence type="ECO:0000313" key="5">
    <source>
        <dbReference type="EMBL" id="KAF2178643.1"/>
    </source>
</evidence>
<dbReference type="InterPro" id="IPR002347">
    <property type="entry name" value="SDR_fam"/>
</dbReference>
<dbReference type="PANTHER" id="PTHR42760:SF37">
    <property type="entry name" value="CLAVALDEHYDE DEHYDROGENASE"/>
    <property type="match status" value="1"/>
</dbReference>
<proteinExistence type="inferred from homology"/>
<dbReference type="OrthoDB" id="1933717at2759"/>
<dbReference type="InterPro" id="IPR057326">
    <property type="entry name" value="KR_dom"/>
</dbReference>
<dbReference type="Proteomes" id="UP000800200">
    <property type="component" value="Unassembled WGS sequence"/>
</dbReference>
<organism evidence="5 6">
    <name type="scientific">Zopfia rhizophila CBS 207.26</name>
    <dbReference type="NCBI Taxonomy" id="1314779"/>
    <lineage>
        <taxon>Eukaryota</taxon>
        <taxon>Fungi</taxon>
        <taxon>Dikarya</taxon>
        <taxon>Ascomycota</taxon>
        <taxon>Pezizomycotina</taxon>
        <taxon>Dothideomycetes</taxon>
        <taxon>Dothideomycetes incertae sedis</taxon>
        <taxon>Zopfiaceae</taxon>
        <taxon>Zopfia</taxon>
    </lineage>
</organism>